<evidence type="ECO:0000259" key="8">
    <source>
        <dbReference type="SMART" id="SM00737"/>
    </source>
</evidence>
<keyword evidence="4" id="KW-0813">Transport</keyword>
<dbReference type="GO" id="GO:0032934">
    <property type="term" value="F:sterol binding"/>
    <property type="evidence" value="ECO:0000318"/>
    <property type="project" value="GO_Central"/>
</dbReference>
<reference evidence="9 11" key="1">
    <citation type="journal article" date="2008" name="Science">
        <title>The Physcomitrella genome reveals evolutionary insights into the conquest of land by plants.</title>
        <authorList>
            <person name="Rensing S."/>
            <person name="Lang D."/>
            <person name="Zimmer A."/>
            <person name="Terry A."/>
            <person name="Salamov A."/>
            <person name="Shapiro H."/>
            <person name="Nishiyama T."/>
            <person name="Perroud P.-F."/>
            <person name="Lindquist E."/>
            <person name="Kamisugi Y."/>
            <person name="Tanahashi T."/>
            <person name="Sakakibara K."/>
            <person name="Fujita T."/>
            <person name="Oishi K."/>
            <person name="Shin-I T."/>
            <person name="Kuroki Y."/>
            <person name="Toyoda A."/>
            <person name="Suzuki Y."/>
            <person name="Hashimoto A."/>
            <person name="Yamaguchi K."/>
            <person name="Sugano A."/>
            <person name="Kohara Y."/>
            <person name="Fujiyama A."/>
            <person name="Anterola A."/>
            <person name="Aoki S."/>
            <person name="Ashton N."/>
            <person name="Barbazuk W.B."/>
            <person name="Barker E."/>
            <person name="Bennetzen J."/>
            <person name="Bezanilla M."/>
            <person name="Blankenship R."/>
            <person name="Cho S.H."/>
            <person name="Dutcher S."/>
            <person name="Estelle M."/>
            <person name="Fawcett J.A."/>
            <person name="Gundlach H."/>
            <person name="Hanada K."/>
            <person name="Heyl A."/>
            <person name="Hicks K.A."/>
            <person name="Hugh J."/>
            <person name="Lohr M."/>
            <person name="Mayer K."/>
            <person name="Melkozernov A."/>
            <person name="Murata T."/>
            <person name="Nelson D."/>
            <person name="Pils B."/>
            <person name="Prigge M."/>
            <person name="Reiss B."/>
            <person name="Renner T."/>
            <person name="Rombauts S."/>
            <person name="Rushton P."/>
            <person name="Sanderfoot A."/>
            <person name="Schween G."/>
            <person name="Shiu S.-H."/>
            <person name="Stueber K."/>
            <person name="Theodoulou F.L."/>
            <person name="Tu H."/>
            <person name="Van de Peer Y."/>
            <person name="Verrier P.J."/>
            <person name="Waters E."/>
            <person name="Wood A."/>
            <person name="Yang L."/>
            <person name="Cove D."/>
            <person name="Cuming A."/>
            <person name="Hasebe M."/>
            <person name="Lucas S."/>
            <person name="Mishler D.B."/>
            <person name="Reski R."/>
            <person name="Grigoriev I."/>
            <person name="Quatrano R.S."/>
            <person name="Boore J.L."/>
        </authorList>
    </citation>
    <scope>NUCLEOTIDE SEQUENCE [LARGE SCALE GENOMIC DNA]</scope>
    <source>
        <strain evidence="10 11">cv. Gransden 2004</strain>
    </source>
</reference>
<dbReference type="GO" id="GO:0015918">
    <property type="term" value="P:sterol transport"/>
    <property type="evidence" value="ECO:0000318"/>
    <property type="project" value="GO_Central"/>
</dbReference>
<feature type="domain" description="MD-2-related lipid-recognition" evidence="8">
    <location>
        <begin position="32"/>
        <end position="147"/>
    </location>
</feature>
<proteinExistence type="inferred from homology"/>
<comment type="similarity">
    <text evidence="2">Belongs to the NPC2 family.</text>
</comment>
<reference evidence="10" key="3">
    <citation type="submission" date="2020-12" db="UniProtKB">
        <authorList>
            <consortium name="EnsemblPlants"/>
        </authorList>
    </citation>
    <scope>IDENTIFICATION</scope>
</reference>
<dbReference type="InterPro" id="IPR039670">
    <property type="entry name" value="NPC2-like"/>
</dbReference>
<evidence type="ECO:0000313" key="9">
    <source>
        <dbReference type="EMBL" id="PNR46598.1"/>
    </source>
</evidence>
<dbReference type="STRING" id="3218.A0A2K1JYJ3"/>
<evidence type="ECO:0000313" key="11">
    <source>
        <dbReference type="Proteomes" id="UP000006727"/>
    </source>
</evidence>
<dbReference type="Gramene" id="Pp3c10_11020V3.2">
    <property type="protein sequence ID" value="Pp3c10_11020V3.2"/>
    <property type="gene ID" value="Pp3c10_11020"/>
</dbReference>
<evidence type="ECO:0000256" key="1">
    <source>
        <dbReference type="ARBA" id="ARBA00002053"/>
    </source>
</evidence>
<dbReference type="Gene3D" id="2.60.40.770">
    <property type="match status" value="1"/>
</dbReference>
<keyword evidence="6" id="KW-0445">Lipid transport</keyword>
<dbReference type="Proteomes" id="UP000006727">
    <property type="component" value="Chromosome 10"/>
</dbReference>
<comment type="function">
    <text evidence="1">Catalyzes the intermembrane transfer of phosphatidylglycerol and phosphatidylinositol.</text>
</comment>
<accession>A0A2K1JYJ3</accession>
<dbReference type="PANTHER" id="PTHR11306">
    <property type="entry name" value="NIEMANN PICK TYPE C2 PROTEIN NPC2-RELATED"/>
    <property type="match status" value="1"/>
</dbReference>
<feature type="chain" id="PRO_5044576376" description="MD-2-related lipid-recognition domain-containing protein" evidence="7">
    <location>
        <begin position="25"/>
        <end position="181"/>
    </location>
</feature>
<dbReference type="SUPFAM" id="SSF81296">
    <property type="entry name" value="E set domains"/>
    <property type="match status" value="1"/>
</dbReference>
<dbReference type="OrthoDB" id="6409159at2759"/>
<evidence type="ECO:0000256" key="3">
    <source>
        <dbReference type="ARBA" id="ARBA00011245"/>
    </source>
</evidence>
<feature type="signal peptide" evidence="7">
    <location>
        <begin position="1"/>
        <end position="24"/>
    </location>
</feature>
<dbReference type="InterPro" id="IPR003172">
    <property type="entry name" value="ML_dom"/>
</dbReference>
<dbReference type="Pfam" id="PF02221">
    <property type="entry name" value="E1_DerP2_DerF2"/>
    <property type="match status" value="1"/>
</dbReference>
<dbReference type="OMA" id="NHELSCI"/>
<dbReference type="EnsemblPlants" id="Pp3c10_11020V3.2">
    <property type="protein sequence ID" value="Pp3c10_11020V3.2"/>
    <property type="gene ID" value="Pp3c10_11020"/>
</dbReference>
<organism evidence="9">
    <name type="scientific">Physcomitrium patens</name>
    <name type="common">Spreading-leaved earth moss</name>
    <name type="synonym">Physcomitrella patens</name>
    <dbReference type="NCBI Taxonomy" id="3218"/>
    <lineage>
        <taxon>Eukaryota</taxon>
        <taxon>Viridiplantae</taxon>
        <taxon>Streptophyta</taxon>
        <taxon>Embryophyta</taxon>
        <taxon>Bryophyta</taxon>
        <taxon>Bryophytina</taxon>
        <taxon>Bryopsida</taxon>
        <taxon>Funariidae</taxon>
        <taxon>Funariales</taxon>
        <taxon>Funariaceae</taxon>
        <taxon>Physcomitrium</taxon>
    </lineage>
</organism>
<dbReference type="EMBL" id="ABEU02000010">
    <property type="protein sequence ID" value="PNR46598.1"/>
    <property type="molecule type" value="Genomic_DNA"/>
</dbReference>
<dbReference type="Gramene" id="Pp3c10_11020V3.1">
    <property type="protein sequence ID" value="Pp3c10_11020V3.1"/>
    <property type="gene ID" value="Pp3c10_11020"/>
</dbReference>
<evidence type="ECO:0000256" key="6">
    <source>
        <dbReference type="ARBA" id="ARBA00023055"/>
    </source>
</evidence>
<evidence type="ECO:0000256" key="4">
    <source>
        <dbReference type="ARBA" id="ARBA00022448"/>
    </source>
</evidence>
<reference evidence="9 11" key="2">
    <citation type="journal article" date="2018" name="Plant J.">
        <title>The Physcomitrella patens chromosome-scale assembly reveals moss genome structure and evolution.</title>
        <authorList>
            <person name="Lang D."/>
            <person name="Ullrich K.K."/>
            <person name="Murat F."/>
            <person name="Fuchs J."/>
            <person name="Jenkins J."/>
            <person name="Haas F.B."/>
            <person name="Piednoel M."/>
            <person name="Gundlach H."/>
            <person name="Van Bel M."/>
            <person name="Meyberg R."/>
            <person name="Vives C."/>
            <person name="Morata J."/>
            <person name="Symeonidi A."/>
            <person name="Hiss M."/>
            <person name="Muchero W."/>
            <person name="Kamisugi Y."/>
            <person name="Saleh O."/>
            <person name="Blanc G."/>
            <person name="Decker E.L."/>
            <person name="van Gessel N."/>
            <person name="Grimwood J."/>
            <person name="Hayes R.D."/>
            <person name="Graham S.W."/>
            <person name="Gunter L.E."/>
            <person name="McDaniel S.F."/>
            <person name="Hoernstein S.N.W."/>
            <person name="Larsson A."/>
            <person name="Li F.W."/>
            <person name="Perroud P.F."/>
            <person name="Phillips J."/>
            <person name="Ranjan P."/>
            <person name="Rokshar D.S."/>
            <person name="Rothfels C.J."/>
            <person name="Schneider L."/>
            <person name="Shu S."/>
            <person name="Stevenson D.W."/>
            <person name="Thummler F."/>
            <person name="Tillich M."/>
            <person name="Villarreal Aguilar J.C."/>
            <person name="Widiez T."/>
            <person name="Wong G.K."/>
            <person name="Wymore A."/>
            <person name="Zhang Y."/>
            <person name="Zimmer A.D."/>
            <person name="Quatrano R.S."/>
            <person name="Mayer K.F.X."/>
            <person name="Goodstein D."/>
            <person name="Casacuberta J.M."/>
            <person name="Vandepoele K."/>
            <person name="Reski R."/>
            <person name="Cuming A.C."/>
            <person name="Tuskan G.A."/>
            <person name="Maumus F."/>
            <person name="Salse J."/>
            <person name="Schmutz J."/>
            <person name="Rensing S.A."/>
        </authorList>
    </citation>
    <scope>NUCLEOTIDE SEQUENCE [LARGE SCALE GENOMIC DNA]</scope>
    <source>
        <strain evidence="10 11">cv. Gransden 2004</strain>
    </source>
</reference>
<keyword evidence="11" id="KW-1185">Reference proteome</keyword>
<dbReference type="SMART" id="SM00737">
    <property type="entry name" value="ML"/>
    <property type="match status" value="1"/>
</dbReference>
<comment type="subunit">
    <text evidence="3">Monomer.</text>
</comment>
<evidence type="ECO:0000256" key="5">
    <source>
        <dbReference type="ARBA" id="ARBA00022729"/>
    </source>
</evidence>
<dbReference type="AlphaFoldDB" id="A0A2K1JYJ3"/>
<dbReference type="PANTHER" id="PTHR11306:SF0">
    <property type="entry name" value="PHOSPHATIDYLGLYCEROL_PHOSPHATIDYLINOSITOL TRANSFER PROTEIN"/>
    <property type="match status" value="1"/>
</dbReference>
<dbReference type="InterPro" id="IPR014756">
    <property type="entry name" value="Ig_E-set"/>
</dbReference>
<sequence length="181" mass="19647">MAQFVKSMGVVLLLVVSLAVVASAAPPRPSDWKLCDSHANYDVVLKNVSVSPDPVISGEDVTFIVPAYTKKDITKGSVVVSVSFHGITVHTERSDICSKARCPIPPGEFVLENTEILPGFTPPGSYKIKLQFVDESDKQLACADINFSIVWSQTISETLESLNPIKMHKNPVKMQAPVAHT</sequence>
<name>A0A2K1JYJ3_PHYPA</name>
<keyword evidence="5 7" id="KW-0732">Signal</keyword>
<protein>
    <recommendedName>
        <fullName evidence="8">MD-2-related lipid-recognition domain-containing protein</fullName>
    </recommendedName>
</protein>
<evidence type="ECO:0000256" key="2">
    <source>
        <dbReference type="ARBA" id="ARBA00006370"/>
    </source>
</evidence>
<dbReference type="PaxDb" id="3218-PP1S120_100V6.1"/>
<gene>
    <name evidence="10" type="primary">LOC112287215</name>
    <name evidence="9" type="ORF">PHYPA_013717</name>
</gene>
<evidence type="ECO:0000256" key="7">
    <source>
        <dbReference type="SAM" id="SignalP"/>
    </source>
</evidence>
<dbReference type="EnsemblPlants" id="Pp3c10_11020V3.1">
    <property type="protein sequence ID" value="Pp3c10_11020V3.1"/>
    <property type="gene ID" value="Pp3c10_11020"/>
</dbReference>
<evidence type="ECO:0000313" key="10">
    <source>
        <dbReference type="EnsemblPlants" id="Pp3c10_11020V3.1"/>
    </source>
</evidence>